<evidence type="ECO:0000256" key="2">
    <source>
        <dbReference type="ARBA" id="ARBA00023122"/>
    </source>
</evidence>
<evidence type="ECO:0000256" key="3">
    <source>
        <dbReference type="PROSITE-ProRule" id="PRU00703"/>
    </source>
</evidence>
<dbReference type="InterPro" id="IPR051257">
    <property type="entry name" value="Diverse_CBS-Domain"/>
</dbReference>
<dbReference type="Pfam" id="PF00571">
    <property type="entry name" value="CBS"/>
    <property type="match status" value="2"/>
</dbReference>
<dbReference type="InterPro" id="IPR046342">
    <property type="entry name" value="CBS_dom_sf"/>
</dbReference>
<dbReference type="InterPro" id="IPR000644">
    <property type="entry name" value="CBS_dom"/>
</dbReference>
<dbReference type="EMBL" id="CP002737">
    <property type="protein sequence ID" value="AEF97227.1"/>
    <property type="molecule type" value="Genomic_DNA"/>
</dbReference>
<dbReference type="KEGG" id="mig:Metig_1695"/>
<evidence type="ECO:0000259" key="4">
    <source>
        <dbReference type="PROSITE" id="PS51371"/>
    </source>
</evidence>
<sequence length="321" mass="37276">MFFKKLSTIERIYNIGLELNHLSEIFEKITKFLIEFEEDIIKTYASSVLNEITVEDIMTKNVLTVPEDMDLEKFEKHIREHKHLGYPVVDKDDNILGIVTFNDLKKIGRELFKKFKVKDVMTPEDKLITVSPKTSAADVQKIMWKNDIGRVLVVDEDNNLLGIVTKSDLLRASVILLNEMPKITECKHITNFYFYDSDMSKVNKLADDMVVLLGARGYAVSEKEGYIEIQTRDWEPLAKIMKSKNRVDHISITTKTLNILDEKIVKEIIDLIEKYSFEEIIITDHITLINERSCIMRIITDITSFRESKKTFGTVTIRIDF</sequence>
<dbReference type="HOGENOM" id="CLU_881698_0_0_2"/>
<dbReference type="STRING" id="880724.Metig_1695"/>
<dbReference type="Gene3D" id="3.10.580.10">
    <property type="entry name" value="CBS-domain"/>
    <property type="match status" value="2"/>
</dbReference>
<dbReference type="SUPFAM" id="SSF54631">
    <property type="entry name" value="CBS-domain pair"/>
    <property type="match status" value="1"/>
</dbReference>
<gene>
    <name evidence="5" type="ordered locus">Metig_1695</name>
</gene>
<feature type="domain" description="CBS" evidence="4">
    <location>
        <begin position="121"/>
        <end position="182"/>
    </location>
</feature>
<accession>F6BBU7</accession>
<keyword evidence="1" id="KW-0677">Repeat</keyword>
<keyword evidence="6" id="KW-1185">Reference proteome</keyword>
<dbReference type="Proteomes" id="UP000009227">
    <property type="component" value="Chromosome"/>
</dbReference>
<dbReference type="PANTHER" id="PTHR43080:SF2">
    <property type="entry name" value="CBS DOMAIN-CONTAINING PROTEIN"/>
    <property type="match status" value="1"/>
</dbReference>
<dbReference type="SMART" id="SM00116">
    <property type="entry name" value="CBS"/>
    <property type="match status" value="2"/>
</dbReference>
<dbReference type="AlphaFoldDB" id="F6BBU7"/>
<feature type="domain" description="CBS" evidence="4">
    <location>
        <begin position="58"/>
        <end position="115"/>
    </location>
</feature>
<protein>
    <submittedName>
        <fullName evidence="5">CBS domain containing membrane protein</fullName>
    </submittedName>
</protein>
<evidence type="ECO:0000256" key="1">
    <source>
        <dbReference type="ARBA" id="ARBA00022737"/>
    </source>
</evidence>
<reference evidence="5 6" key="1">
    <citation type="submission" date="2011-05" db="EMBL/GenBank/DDBJ databases">
        <title>Complete sequence of Methanotorris igneus Kol 5.</title>
        <authorList>
            <consortium name="US DOE Joint Genome Institute"/>
            <person name="Lucas S."/>
            <person name="Han J."/>
            <person name="Lapidus A."/>
            <person name="Cheng J.-F."/>
            <person name="Goodwin L."/>
            <person name="Pitluck S."/>
            <person name="Peters L."/>
            <person name="Mikhailova N."/>
            <person name="Chertkov O."/>
            <person name="Han C."/>
            <person name="Tapia R."/>
            <person name="Land M."/>
            <person name="Hauser L."/>
            <person name="Kyrpides N."/>
            <person name="Ivanova N."/>
            <person name="Pagani I."/>
            <person name="Sieprawska-Lupa M."/>
            <person name="Whitman W."/>
            <person name="Woyke T."/>
        </authorList>
    </citation>
    <scope>NUCLEOTIDE SEQUENCE [LARGE SCALE GENOMIC DNA]</scope>
    <source>
        <strain evidence="6">DSM 5666 / JCM 11834 / Kol 5</strain>
    </source>
</reference>
<dbReference type="RefSeq" id="WP_013799817.1">
    <property type="nucleotide sequence ID" value="NC_015562.1"/>
</dbReference>
<name>F6BBU7_METIK</name>
<dbReference type="PANTHER" id="PTHR43080">
    <property type="entry name" value="CBS DOMAIN-CONTAINING PROTEIN CBSX3, MITOCHONDRIAL"/>
    <property type="match status" value="1"/>
</dbReference>
<dbReference type="GeneID" id="10644568"/>
<proteinExistence type="predicted"/>
<dbReference type="OrthoDB" id="43333at2157"/>
<evidence type="ECO:0000313" key="5">
    <source>
        <dbReference type="EMBL" id="AEF97227.1"/>
    </source>
</evidence>
<keyword evidence="2 3" id="KW-0129">CBS domain</keyword>
<organism evidence="6">
    <name type="scientific">Methanotorris igneus (strain DSM 5666 / JCM 11834 / Kol 5)</name>
    <dbReference type="NCBI Taxonomy" id="880724"/>
    <lineage>
        <taxon>Archaea</taxon>
        <taxon>Methanobacteriati</taxon>
        <taxon>Methanobacteriota</taxon>
        <taxon>Methanomada group</taxon>
        <taxon>Methanococci</taxon>
        <taxon>Methanococcales</taxon>
        <taxon>Methanocaldococcaceae</taxon>
        <taxon>Methanotorris</taxon>
    </lineage>
</organism>
<dbReference type="PROSITE" id="PS51371">
    <property type="entry name" value="CBS"/>
    <property type="match status" value="2"/>
</dbReference>
<evidence type="ECO:0000313" key="6">
    <source>
        <dbReference type="Proteomes" id="UP000009227"/>
    </source>
</evidence>